<evidence type="ECO:0000256" key="3">
    <source>
        <dbReference type="PIRSR" id="PIRSR601019-1"/>
    </source>
</evidence>
<organism evidence="5 6">
    <name type="scientific">Cajanus cajan</name>
    <name type="common">Pigeon pea</name>
    <name type="synonym">Cajanus indicus</name>
    <dbReference type="NCBI Taxonomy" id="3821"/>
    <lineage>
        <taxon>Eukaryota</taxon>
        <taxon>Viridiplantae</taxon>
        <taxon>Streptophyta</taxon>
        <taxon>Embryophyta</taxon>
        <taxon>Tracheophyta</taxon>
        <taxon>Spermatophyta</taxon>
        <taxon>Magnoliopsida</taxon>
        <taxon>eudicotyledons</taxon>
        <taxon>Gunneridae</taxon>
        <taxon>Pentapetalae</taxon>
        <taxon>rosids</taxon>
        <taxon>fabids</taxon>
        <taxon>Fabales</taxon>
        <taxon>Fabaceae</taxon>
        <taxon>Papilionoideae</taxon>
        <taxon>50 kb inversion clade</taxon>
        <taxon>NPAAA clade</taxon>
        <taxon>indigoferoid/millettioid clade</taxon>
        <taxon>Phaseoleae</taxon>
        <taxon>Cajanus</taxon>
    </lineage>
</organism>
<keyword evidence="4" id="KW-0460">Magnesium</keyword>
<dbReference type="SUPFAM" id="SSF47895">
    <property type="entry name" value="Transducin (alpha subunit), insertion domain"/>
    <property type="match status" value="1"/>
</dbReference>
<keyword evidence="4" id="KW-0479">Metal-binding</keyword>
<sequence>MVSGNLEAIFPAAACEYAPLVEELWRDAAIQATYSRRNEIKNLPTNANYFLERAVEISSIDYGPLDMDILYSEGITLSNSLSSMEFSFTVSGREDSLDPSYQHDPSLRSPFISLILNMIIYYF</sequence>
<dbReference type="GO" id="GO:0007188">
    <property type="term" value="P:adenylate cyclase-modulating G protein-coupled receptor signaling pathway"/>
    <property type="evidence" value="ECO:0007669"/>
    <property type="project" value="TreeGrafter"/>
</dbReference>
<dbReference type="Gene3D" id="1.10.400.10">
    <property type="entry name" value="GI Alpha 1, domain 2-like"/>
    <property type="match status" value="1"/>
</dbReference>
<evidence type="ECO:0000313" key="6">
    <source>
        <dbReference type="Proteomes" id="UP000075243"/>
    </source>
</evidence>
<evidence type="ECO:0000256" key="2">
    <source>
        <dbReference type="ARBA" id="ARBA00023134"/>
    </source>
</evidence>
<keyword evidence="1 3" id="KW-0547">Nucleotide-binding</keyword>
<dbReference type="InterPro" id="IPR011025">
    <property type="entry name" value="GproteinA_insert"/>
</dbReference>
<dbReference type="GO" id="GO:0001664">
    <property type="term" value="F:G protein-coupled receptor binding"/>
    <property type="evidence" value="ECO:0007669"/>
    <property type="project" value="TreeGrafter"/>
</dbReference>
<dbReference type="GO" id="GO:0046872">
    <property type="term" value="F:metal ion binding"/>
    <property type="evidence" value="ECO:0007669"/>
    <property type="project" value="UniProtKB-KW"/>
</dbReference>
<dbReference type="PROSITE" id="PS51882">
    <property type="entry name" value="G_ALPHA"/>
    <property type="match status" value="1"/>
</dbReference>
<dbReference type="PANTHER" id="PTHR10218:SF321">
    <property type="entry name" value="EXTRA-LARGE GUANINE NUCLEOTIDE-BINDING PROTEIN 2"/>
    <property type="match status" value="1"/>
</dbReference>
<dbReference type="GO" id="GO:0005525">
    <property type="term" value="F:GTP binding"/>
    <property type="evidence" value="ECO:0007669"/>
    <property type="project" value="UniProtKB-KW"/>
</dbReference>
<dbReference type="Gramene" id="C.cajan_35713.t">
    <property type="protein sequence ID" value="C.cajan_35713.t"/>
    <property type="gene ID" value="C.cajan_35713"/>
</dbReference>
<keyword evidence="6" id="KW-1185">Reference proteome</keyword>
<dbReference type="AlphaFoldDB" id="A0A151RJ16"/>
<evidence type="ECO:0000256" key="1">
    <source>
        <dbReference type="ARBA" id="ARBA00022741"/>
    </source>
</evidence>
<evidence type="ECO:0000256" key="4">
    <source>
        <dbReference type="PIRSR" id="PIRSR601019-2"/>
    </source>
</evidence>
<dbReference type="EMBL" id="KQ483712">
    <property type="protein sequence ID" value="KYP42556.1"/>
    <property type="molecule type" value="Genomic_DNA"/>
</dbReference>
<dbReference type="Proteomes" id="UP000075243">
    <property type="component" value="Unassembled WGS sequence"/>
</dbReference>
<feature type="binding site" evidence="3">
    <location>
        <begin position="70"/>
        <end position="76"/>
    </location>
    <ligand>
        <name>GTP</name>
        <dbReference type="ChEBI" id="CHEBI:37565"/>
    </ligand>
</feature>
<gene>
    <name evidence="5" type="ORF">KK1_036035</name>
</gene>
<proteinExistence type="predicted"/>
<dbReference type="PANTHER" id="PTHR10218">
    <property type="entry name" value="GTP-BINDING PROTEIN ALPHA SUBUNIT"/>
    <property type="match status" value="1"/>
</dbReference>
<dbReference type="Pfam" id="PF00503">
    <property type="entry name" value="G-alpha"/>
    <property type="match status" value="1"/>
</dbReference>
<keyword evidence="2 3" id="KW-0342">GTP-binding</keyword>
<protein>
    <submittedName>
        <fullName evidence="5">Guanine nucleotide-binding protein alpha-1 subunit</fullName>
    </submittedName>
</protein>
<dbReference type="GO" id="GO:0005834">
    <property type="term" value="C:heterotrimeric G-protein complex"/>
    <property type="evidence" value="ECO:0007669"/>
    <property type="project" value="TreeGrafter"/>
</dbReference>
<dbReference type="GO" id="GO:0005737">
    <property type="term" value="C:cytoplasm"/>
    <property type="evidence" value="ECO:0007669"/>
    <property type="project" value="TreeGrafter"/>
</dbReference>
<feature type="binding site" evidence="4">
    <location>
        <position position="76"/>
    </location>
    <ligand>
        <name>Mg(2+)</name>
        <dbReference type="ChEBI" id="CHEBI:18420"/>
    </ligand>
</feature>
<name>A0A151RJ16_CAJCA</name>
<dbReference type="GO" id="GO:0003924">
    <property type="term" value="F:GTPase activity"/>
    <property type="evidence" value="ECO:0007669"/>
    <property type="project" value="InterPro"/>
</dbReference>
<dbReference type="STRING" id="3821.A0A151RJ16"/>
<reference evidence="5" key="1">
    <citation type="journal article" date="2012" name="Nat. Biotechnol.">
        <title>Draft genome sequence of pigeonpea (Cajanus cajan), an orphan legume crop of resource-poor farmers.</title>
        <authorList>
            <person name="Varshney R.K."/>
            <person name="Chen W."/>
            <person name="Li Y."/>
            <person name="Bharti A.K."/>
            <person name="Saxena R.K."/>
            <person name="Schlueter J.A."/>
            <person name="Donoghue M.T."/>
            <person name="Azam S."/>
            <person name="Fan G."/>
            <person name="Whaley A.M."/>
            <person name="Farmer A.D."/>
            <person name="Sheridan J."/>
            <person name="Iwata A."/>
            <person name="Tuteja R."/>
            <person name="Penmetsa R.V."/>
            <person name="Wu W."/>
            <person name="Upadhyaya H.D."/>
            <person name="Yang S.P."/>
            <person name="Shah T."/>
            <person name="Saxena K.B."/>
            <person name="Michael T."/>
            <person name="McCombie W.R."/>
            <person name="Yang B."/>
            <person name="Zhang G."/>
            <person name="Yang H."/>
            <person name="Wang J."/>
            <person name="Spillane C."/>
            <person name="Cook D.R."/>
            <person name="May G.D."/>
            <person name="Xu X."/>
            <person name="Jackson S.A."/>
        </authorList>
    </citation>
    <scope>NUCLEOTIDE SEQUENCE [LARGE SCALE GENOMIC DNA]</scope>
</reference>
<dbReference type="InterPro" id="IPR001019">
    <property type="entry name" value="Gprotein_alpha_su"/>
</dbReference>
<dbReference type="GO" id="GO:0031683">
    <property type="term" value="F:G-protein beta/gamma-subunit complex binding"/>
    <property type="evidence" value="ECO:0007669"/>
    <property type="project" value="InterPro"/>
</dbReference>
<accession>A0A151RJ16</accession>
<evidence type="ECO:0000313" key="5">
    <source>
        <dbReference type="EMBL" id="KYP42556.1"/>
    </source>
</evidence>